<evidence type="ECO:0000256" key="3">
    <source>
        <dbReference type="ARBA" id="ARBA00022448"/>
    </source>
</evidence>
<dbReference type="PANTHER" id="PTHR22888">
    <property type="entry name" value="CYTOCHROME C OXIDASE, SUBUNIT II"/>
    <property type="match status" value="1"/>
</dbReference>
<keyword evidence="4" id="KW-0479">Metal-binding</keyword>
<evidence type="ECO:0000256" key="8">
    <source>
        <dbReference type="SAM" id="Phobius"/>
    </source>
</evidence>
<evidence type="ECO:0000256" key="4">
    <source>
        <dbReference type="ARBA" id="ARBA00022723"/>
    </source>
</evidence>
<dbReference type="InterPro" id="IPR001505">
    <property type="entry name" value="Copper_CuA"/>
</dbReference>
<name>A0A075HA84_9ARCH</name>
<dbReference type="GO" id="GO:0004129">
    <property type="term" value="F:cytochrome-c oxidase activity"/>
    <property type="evidence" value="ECO:0007669"/>
    <property type="project" value="InterPro"/>
</dbReference>
<organism evidence="10">
    <name type="scientific">uncultured marine thaumarchaeote KM3_57_F01</name>
    <dbReference type="NCBI Taxonomy" id="1456208"/>
    <lineage>
        <taxon>Archaea</taxon>
        <taxon>Nitrososphaerota</taxon>
        <taxon>environmental samples</taxon>
    </lineage>
</organism>
<dbReference type="AlphaFoldDB" id="A0A075HA84"/>
<keyword evidence="6" id="KW-0186">Copper</keyword>
<feature type="transmembrane region" description="Helical" evidence="8">
    <location>
        <begin position="6"/>
        <end position="24"/>
    </location>
</feature>
<dbReference type="Gene3D" id="2.60.40.420">
    <property type="entry name" value="Cupredoxins - blue copper proteins"/>
    <property type="match status" value="1"/>
</dbReference>
<dbReference type="Pfam" id="PF00116">
    <property type="entry name" value="COX2"/>
    <property type="match status" value="1"/>
</dbReference>
<keyword evidence="8" id="KW-0812">Transmembrane</keyword>
<dbReference type="InterPro" id="IPR045187">
    <property type="entry name" value="CcO_II"/>
</dbReference>
<keyword evidence="8" id="KW-1133">Transmembrane helix</keyword>
<feature type="domain" description="Cytochrome oxidase subunit II copper A binding" evidence="9">
    <location>
        <begin position="38"/>
        <end position="140"/>
    </location>
</feature>
<evidence type="ECO:0000256" key="1">
    <source>
        <dbReference type="ARBA" id="ARBA00004370"/>
    </source>
</evidence>
<dbReference type="PANTHER" id="PTHR22888:SF9">
    <property type="entry name" value="CYTOCHROME C OXIDASE SUBUNIT 2"/>
    <property type="match status" value="1"/>
</dbReference>
<keyword evidence="10" id="KW-0560">Oxidoreductase</keyword>
<reference evidence="10" key="1">
    <citation type="journal article" date="2014" name="Genome Biol. Evol.">
        <title>Pangenome evidence for extensive interdomain horizontal transfer affecting lineage core and shell genes in uncultured planktonic thaumarchaeota and euryarchaeota.</title>
        <authorList>
            <person name="Deschamps P."/>
            <person name="Zivanovic Y."/>
            <person name="Moreira D."/>
            <person name="Rodriguez-Valera F."/>
            <person name="Lopez-Garcia P."/>
        </authorList>
    </citation>
    <scope>NUCLEOTIDE SEQUENCE</scope>
</reference>
<dbReference type="PROSITE" id="PS00078">
    <property type="entry name" value="COX2"/>
    <property type="match status" value="1"/>
</dbReference>
<accession>A0A075HA84</accession>
<dbReference type="EMBL" id="KF900956">
    <property type="protein sequence ID" value="AIF12874.1"/>
    <property type="molecule type" value="Genomic_DNA"/>
</dbReference>
<keyword evidence="7 8" id="KW-0472">Membrane</keyword>
<evidence type="ECO:0000313" key="10">
    <source>
        <dbReference type="EMBL" id="AIF12874.1"/>
    </source>
</evidence>
<keyword evidence="3" id="KW-0813">Transport</keyword>
<dbReference type="InterPro" id="IPR002429">
    <property type="entry name" value="CcO_II-like_C"/>
</dbReference>
<proteinExistence type="inferred from homology"/>
<evidence type="ECO:0000256" key="7">
    <source>
        <dbReference type="ARBA" id="ARBA00023136"/>
    </source>
</evidence>
<dbReference type="EC" id="1.9.3.1" evidence="10"/>
<dbReference type="GO" id="GO:0042773">
    <property type="term" value="P:ATP synthesis coupled electron transport"/>
    <property type="evidence" value="ECO:0007669"/>
    <property type="project" value="TreeGrafter"/>
</dbReference>
<dbReference type="GO" id="GO:0016020">
    <property type="term" value="C:membrane"/>
    <property type="evidence" value="ECO:0007669"/>
    <property type="project" value="UniProtKB-SubCell"/>
</dbReference>
<comment type="subcellular location">
    <subcellularLocation>
        <location evidence="1">Membrane</location>
    </subcellularLocation>
</comment>
<sequence length="140" mass="16279">MAHSNWTEWIYVAVVIALLVYVGAEAWNIERIIDHAPEDAEIIKVTAQQWFWSFEHEDGTKEIGELHLKKDHAYKFEIQSKDVIHNFNIPEYVVLLDAVPGRINTVWFSPTEAGEFDIQCREYCGLIHYNMRAKLFVEGA</sequence>
<dbReference type="PROSITE" id="PS50857">
    <property type="entry name" value="COX2_CUA"/>
    <property type="match status" value="1"/>
</dbReference>
<dbReference type="GO" id="GO:0016491">
    <property type="term" value="F:oxidoreductase activity"/>
    <property type="evidence" value="ECO:0007669"/>
    <property type="project" value="UniProtKB-KW"/>
</dbReference>
<protein>
    <submittedName>
        <fullName evidence="10">Heme/copper-type cytochrome/quinol oxidase, subunit 2 (CoxB)</fullName>
        <ecNumber evidence="10">1.9.3.1</ecNumber>
    </submittedName>
</protein>
<evidence type="ECO:0000256" key="5">
    <source>
        <dbReference type="ARBA" id="ARBA00022982"/>
    </source>
</evidence>
<evidence type="ECO:0000259" key="9">
    <source>
        <dbReference type="PROSITE" id="PS50857"/>
    </source>
</evidence>
<dbReference type="CDD" id="cd13919">
    <property type="entry name" value="CuRO_HCO_II_like_5"/>
    <property type="match status" value="1"/>
</dbReference>
<evidence type="ECO:0000256" key="2">
    <source>
        <dbReference type="ARBA" id="ARBA00007866"/>
    </source>
</evidence>
<comment type="similarity">
    <text evidence="2">Belongs to the cytochrome c oxidase subunit 2 family.</text>
</comment>
<keyword evidence="5" id="KW-0249">Electron transport</keyword>
<gene>
    <name evidence="10" type="primary">coxB</name>
</gene>
<dbReference type="SUPFAM" id="SSF49503">
    <property type="entry name" value="Cupredoxins"/>
    <property type="match status" value="1"/>
</dbReference>
<dbReference type="InterPro" id="IPR008972">
    <property type="entry name" value="Cupredoxin"/>
</dbReference>
<evidence type="ECO:0000256" key="6">
    <source>
        <dbReference type="ARBA" id="ARBA00023008"/>
    </source>
</evidence>
<dbReference type="GO" id="GO:0005507">
    <property type="term" value="F:copper ion binding"/>
    <property type="evidence" value="ECO:0007669"/>
    <property type="project" value="InterPro"/>
</dbReference>